<dbReference type="VEuPathDB" id="FungiDB:FOIG_02216"/>
<feature type="transmembrane region" description="Helical" evidence="1">
    <location>
        <begin position="93"/>
        <end position="115"/>
    </location>
</feature>
<dbReference type="EMBL" id="JH658273">
    <property type="protein sequence ID" value="EXM09364.1"/>
    <property type="molecule type" value="Genomic_DNA"/>
</dbReference>
<dbReference type="HOGENOM" id="CLU_1815883_0_0_1"/>
<organism evidence="2">
    <name type="scientific">Fusarium odoratissimum (strain NRRL 54006)</name>
    <dbReference type="NCBI Taxonomy" id="1089451"/>
    <lineage>
        <taxon>Eukaryota</taxon>
        <taxon>Fungi</taxon>
        <taxon>Dikarya</taxon>
        <taxon>Ascomycota</taxon>
        <taxon>Pezizomycotina</taxon>
        <taxon>Sordariomycetes</taxon>
        <taxon>Hypocreomycetidae</taxon>
        <taxon>Hypocreales</taxon>
        <taxon>Nectriaceae</taxon>
        <taxon>Fusarium</taxon>
        <taxon>Fusarium oxysporum species complex</taxon>
        <taxon>Fusarium oxysporum f. sp. cubense (strain race 4)</taxon>
    </lineage>
</organism>
<dbReference type="GeneID" id="42027391"/>
<reference evidence="2" key="1">
    <citation type="submission" date="2011-11" db="EMBL/GenBank/DDBJ databases">
        <title>The Genome Sequence of Fusarium oxysporum II5.</title>
        <authorList>
            <consortium name="The Broad Institute Genome Sequencing Platform"/>
            <person name="Ma L.-J."/>
            <person name="Gale L.R."/>
            <person name="Schwartz D.C."/>
            <person name="Zhou S."/>
            <person name="Corby-Kistler H."/>
            <person name="Young S.K."/>
            <person name="Zeng Q."/>
            <person name="Gargeya S."/>
            <person name="Fitzgerald M."/>
            <person name="Haas B."/>
            <person name="Abouelleil A."/>
            <person name="Alvarado L."/>
            <person name="Arachchi H.M."/>
            <person name="Berlin A."/>
            <person name="Brown A."/>
            <person name="Chapman S.B."/>
            <person name="Chen Z."/>
            <person name="Dunbar C."/>
            <person name="Freedman E."/>
            <person name="Gearin G."/>
            <person name="Goldberg J."/>
            <person name="Griggs A."/>
            <person name="Gujja S."/>
            <person name="Heiman D."/>
            <person name="Howarth C."/>
            <person name="Larson L."/>
            <person name="Lui A."/>
            <person name="MacDonald P.J.P."/>
            <person name="Montmayeur A."/>
            <person name="Murphy C."/>
            <person name="Neiman D."/>
            <person name="Pearson M."/>
            <person name="Priest M."/>
            <person name="Roberts A."/>
            <person name="Saif S."/>
            <person name="Shea T."/>
            <person name="Shenoy N."/>
            <person name="Sisk P."/>
            <person name="Stolte C."/>
            <person name="Sykes S."/>
            <person name="Wortman J."/>
            <person name="Nusbaum C."/>
            <person name="Birren B."/>
        </authorList>
    </citation>
    <scope>NUCLEOTIDE SEQUENCE [LARGE SCALE GENOMIC DNA]</scope>
    <source>
        <strain evidence="2">54006</strain>
    </source>
</reference>
<dbReference type="Proteomes" id="UP000030685">
    <property type="component" value="Unassembled WGS sequence"/>
</dbReference>
<keyword evidence="1" id="KW-0472">Membrane</keyword>
<evidence type="ECO:0000313" key="2">
    <source>
        <dbReference type="EMBL" id="EXM09364.1"/>
    </source>
</evidence>
<feature type="transmembrane region" description="Helical" evidence="1">
    <location>
        <begin position="49"/>
        <end position="72"/>
    </location>
</feature>
<sequence length="142" mass="16317">MLVCDIISSMTPHPAHHHDQSENPLRLTRLVGSILFCHLFSHSQGQVQDIISCFVFISSWLVSLIVVFLFLSPQSFCMYFYYPWCWASTIQSVLLRCTLLPFAFFFFFFFLPGLACQCASAFPNQALSLIYHKDACARTYPL</sequence>
<reference evidence="2" key="2">
    <citation type="submission" date="2012-05" db="EMBL/GenBank/DDBJ databases">
        <title>The Genome Annotation of Fusarium oxysporum II5.</title>
        <authorList>
            <consortium name="The Broad Institute Genomics Platform"/>
            <person name="Ma L.-J."/>
            <person name="Corby-Kistler H."/>
            <person name="Broz K."/>
            <person name="Gale L.R."/>
            <person name="Jonkers W."/>
            <person name="O'Donnell K."/>
            <person name="Ploetz R."/>
            <person name="Steinberg C."/>
            <person name="Schwartz D.C."/>
            <person name="VanEtten H."/>
            <person name="Zhou S."/>
            <person name="Young S.K."/>
            <person name="Zeng Q."/>
            <person name="Gargeya S."/>
            <person name="Fitzgerald M."/>
            <person name="Abouelleil A."/>
            <person name="Alvarado L."/>
            <person name="Chapman S.B."/>
            <person name="Gainer-Dewar J."/>
            <person name="Goldberg J."/>
            <person name="Griggs A."/>
            <person name="Gujja S."/>
            <person name="Hansen M."/>
            <person name="Howarth C."/>
            <person name="Imamovic A."/>
            <person name="Ireland A."/>
            <person name="Larimer J."/>
            <person name="McCowan C."/>
            <person name="Murphy C."/>
            <person name="Pearson M."/>
            <person name="Poon T.W."/>
            <person name="Priest M."/>
            <person name="Roberts A."/>
            <person name="Saif S."/>
            <person name="Shea T."/>
            <person name="Sykes S."/>
            <person name="Wortman J."/>
            <person name="Nusbaum C."/>
            <person name="Birren B."/>
        </authorList>
    </citation>
    <scope>NUCLEOTIDE SEQUENCE</scope>
    <source>
        <strain evidence="2">54006</strain>
    </source>
</reference>
<dbReference type="RefSeq" id="XP_031071453.1">
    <property type="nucleotide sequence ID" value="XM_031199416.1"/>
</dbReference>
<protein>
    <submittedName>
        <fullName evidence="2">Uncharacterized protein</fullName>
    </submittedName>
</protein>
<dbReference type="AlphaFoldDB" id="X0K737"/>
<name>X0K737_FUSO5</name>
<gene>
    <name evidence="2" type="ORF">FOIG_02216</name>
</gene>
<proteinExistence type="predicted"/>
<keyword evidence="1" id="KW-0812">Transmembrane</keyword>
<evidence type="ECO:0000256" key="1">
    <source>
        <dbReference type="SAM" id="Phobius"/>
    </source>
</evidence>
<keyword evidence="1" id="KW-1133">Transmembrane helix</keyword>
<accession>X0K737</accession>